<name>A0A0N0NR96_9EURO</name>
<accession>A0A0N0NR96</accession>
<feature type="compositionally biased region" description="Polar residues" evidence="1">
    <location>
        <begin position="152"/>
        <end position="173"/>
    </location>
</feature>
<evidence type="ECO:0000259" key="2">
    <source>
        <dbReference type="SMART" id="SM01111"/>
    </source>
</evidence>
<evidence type="ECO:0000313" key="3">
    <source>
        <dbReference type="EMBL" id="KPI44838.1"/>
    </source>
</evidence>
<dbReference type="Pfam" id="PF08881">
    <property type="entry name" value="CVNH"/>
    <property type="match status" value="1"/>
</dbReference>
<comment type="caution">
    <text evidence="3">The sequence shown here is derived from an EMBL/GenBank/DDBJ whole genome shotgun (WGS) entry which is preliminary data.</text>
</comment>
<feature type="compositionally biased region" description="Low complexity" evidence="1">
    <location>
        <begin position="71"/>
        <end position="80"/>
    </location>
</feature>
<dbReference type="OrthoDB" id="2441380at2759"/>
<dbReference type="Gene3D" id="2.30.60.10">
    <property type="entry name" value="Cyanovirin-N"/>
    <property type="match status" value="1"/>
</dbReference>
<feature type="region of interest" description="Disordered" evidence="1">
    <location>
        <begin position="1"/>
        <end position="205"/>
    </location>
</feature>
<dbReference type="VEuPathDB" id="FungiDB:AB675_2786"/>
<feature type="region of interest" description="Disordered" evidence="1">
    <location>
        <begin position="239"/>
        <end position="289"/>
    </location>
</feature>
<dbReference type="InterPro" id="IPR036673">
    <property type="entry name" value="Cyanovirin-N_sf"/>
</dbReference>
<evidence type="ECO:0000313" key="4">
    <source>
        <dbReference type="Proteomes" id="UP000038010"/>
    </source>
</evidence>
<dbReference type="GeneID" id="28734663"/>
<feature type="compositionally biased region" description="Basic residues" evidence="1">
    <location>
        <begin position="239"/>
        <end position="260"/>
    </location>
</feature>
<dbReference type="SUPFAM" id="SSF51322">
    <property type="entry name" value="Cyanovirin-N"/>
    <property type="match status" value="1"/>
</dbReference>
<reference evidence="3 4" key="1">
    <citation type="submission" date="2015-06" db="EMBL/GenBank/DDBJ databases">
        <title>Draft genome of the ant-associated black yeast Phialophora attae CBS 131958.</title>
        <authorList>
            <person name="Moreno L.F."/>
            <person name="Stielow B.J."/>
            <person name="de Hoog S."/>
            <person name="Vicente V.A."/>
            <person name="Weiss V.A."/>
            <person name="de Vries M."/>
            <person name="Cruz L.M."/>
            <person name="Souza E.M."/>
        </authorList>
    </citation>
    <scope>NUCLEOTIDE SEQUENCE [LARGE SCALE GENOMIC DNA]</scope>
    <source>
        <strain evidence="3 4">CBS 131958</strain>
    </source>
</reference>
<organism evidence="3 4">
    <name type="scientific">Cyphellophora attinorum</name>
    <dbReference type="NCBI Taxonomy" id="1664694"/>
    <lineage>
        <taxon>Eukaryota</taxon>
        <taxon>Fungi</taxon>
        <taxon>Dikarya</taxon>
        <taxon>Ascomycota</taxon>
        <taxon>Pezizomycotina</taxon>
        <taxon>Eurotiomycetes</taxon>
        <taxon>Chaetothyriomycetidae</taxon>
        <taxon>Chaetothyriales</taxon>
        <taxon>Cyphellophoraceae</taxon>
        <taxon>Cyphellophora</taxon>
    </lineage>
</organism>
<dbReference type="Pfam" id="PF05433">
    <property type="entry name" value="Rick_17kDa_Anti"/>
    <property type="match status" value="1"/>
</dbReference>
<evidence type="ECO:0000256" key="1">
    <source>
        <dbReference type="SAM" id="MobiDB-lite"/>
    </source>
</evidence>
<sequence length="402" mass="42952">MSANDYYGGGSGSGNHQQGYGQDYNNHQSSGQQPFSPPPTTYTPNSSAQQSPYPGSAQPYSQQQGYGGYDSGYSNESSGYHGYDNTTSGGQYGYQSYDAQRPTPISGYGQDHAQTYDNRQYGGQSQAQAGQWDQNYTQKFGDLSLNDDSTDHGSSQYQNPPAYGTQDQRQFGSQAAAYPPASNYPVDPDDPAANPGDRGILGAIGGAAVGGFAGHKVNHGFLGAVGGAITGSLAEDALKKKHKGDKKDKKHKKDKKYSHGGRRDSSSSSSSSSSSDSDPSKKKHKHKQKYVAAGAVLRGNFSASSSNVYLEHRTTLVADCSPIQGSARRSQIDLNSVLTNNCGTLQWSRGGNFGASARNTELKDGGRVLEAELGDGRGGWSRSWIRLDERISNNDGRLIYLD</sequence>
<dbReference type="EMBL" id="LFJN01000002">
    <property type="protein sequence ID" value="KPI44838.1"/>
    <property type="molecule type" value="Genomic_DNA"/>
</dbReference>
<dbReference type="RefSeq" id="XP_018004801.1">
    <property type="nucleotide sequence ID" value="XM_018142783.1"/>
</dbReference>
<dbReference type="PANTHER" id="PTHR37014:SF8">
    <property type="entry name" value="RICH PROTEIN, PUTATIVE (AFU_ORTHOLOGUE AFUA_7G04870)-RELATED"/>
    <property type="match status" value="1"/>
</dbReference>
<dbReference type="InterPro" id="IPR011058">
    <property type="entry name" value="Cyanovirin-N"/>
</dbReference>
<feature type="compositionally biased region" description="Low complexity" evidence="1">
    <location>
        <begin position="14"/>
        <end position="34"/>
    </location>
</feature>
<dbReference type="SMART" id="SM01111">
    <property type="entry name" value="CVNH"/>
    <property type="match status" value="1"/>
</dbReference>
<proteinExistence type="predicted"/>
<keyword evidence="4" id="KW-1185">Reference proteome</keyword>
<feature type="compositionally biased region" description="Polar residues" evidence="1">
    <location>
        <begin position="84"/>
        <end position="98"/>
    </location>
</feature>
<gene>
    <name evidence="3" type="ORF">AB675_2786</name>
</gene>
<dbReference type="STRING" id="1664694.A0A0N0NR96"/>
<dbReference type="InterPro" id="IPR008816">
    <property type="entry name" value="Gly_zipper_2TM_dom"/>
</dbReference>
<dbReference type="AlphaFoldDB" id="A0A0N0NR96"/>
<dbReference type="GO" id="GO:0019867">
    <property type="term" value="C:outer membrane"/>
    <property type="evidence" value="ECO:0007669"/>
    <property type="project" value="InterPro"/>
</dbReference>
<feature type="compositionally biased region" description="Low complexity" evidence="1">
    <location>
        <begin position="266"/>
        <end position="277"/>
    </location>
</feature>
<feature type="compositionally biased region" description="Low complexity" evidence="1">
    <location>
        <begin position="42"/>
        <end position="64"/>
    </location>
</feature>
<protein>
    <recommendedName>
        <fullName evidence="2">Cyanovirin-N domain-containing protein</fullName>
    </recommendedName>
</protein>
<dbReference type="PANTHER" id="PTHR37014">
    <property type="entry name" value="EXPRESSION LETHALITY PROTEIN HEL10, PUTATIVE (AFU_ORTHOLOGUE AFUA_1G06580)-RELATED"/>
    <property type="match status" value="1"/>
</dbReference>
<feature type="domain" description="Cyanovirin-N" evidence="2">
    <location>
        <begin position="300"/>
        <end position="400"/>
    </location>
</feature>
<feature type="compositionally biased region" description="Low complexity" evidence="1">
    <location>
        <begin position="120"/>
        <end position="134"/>
    </location>
</feature>
<dbReference type="Proteomes" id="UP000038010">
    <property type="component" value="Unassembled WGS sequence"/>
</dbReference>